<evidence type="ECO:0000313" key="3">
    <source>
        <dbReference type="Proteomes" id="UP001438707"/>
    </source>
</evidence>
<dbReference type="EMBL" id="JALJOS010000033">
    <property type="protein sequence ID" value="KAK9822279.1"/>
    <property type="molecule type" value="Genomic_DNA"/>
</dbReference>
<gene>
    <name evidence="2" type="ORF">WJX74_002558</name>
</gene>
<dbReference type="Proteomes" id="UP001438707">
    <property type="component" value="Unassembled WGS sequence"/>
</dbReference>
<dbReference type="AlphaFoldDB" id="A0AAW1QLB8"/>
<organism evidence="2 3">
    <name type="scientific">Apatococcus lobatus</name>
    <dbReference type="NCBI Taxonomy" id="904363"/>
    <lineage>
        <taxon>Eukaryota</taxon>
        <taxon>Viridiplantae</taxon>
        <taxon>Chlorophyta</taxon>
        <taxon>core chlorophytes</taxon>
        <taxon>Trebouxiophyceae</taxon>
        <taxon>Chlorellales</taxon>
        <taxon>Chlorellaceae</taxon>
        <taxon>Apatococcus</taxon>
    </lineage>
</organism>
<proteinExistence type="predicted"/>
<reference evidence="2 3" key="1">
    <citation type="journal article" date="2024" name="Nat. Commun.">
        <title>Phylogenomics reveals the evolutionary origins of lichenization in chlorophyte algae.</title>
        <authorList>
            <person name="Puginier C."/>
            <person name="Libourel C."/>
            <person name="Otte J."/>
            <person name="Skaloud P."/>
            <person name="Haon M."/>
            <person name="Grisel S."/>
            <person name="Petersen M."/>
            <person name="Berrin J.G."/>
            <person name="Delaux P.M."/>
            <person name="Dal Grande F."/>
            <person name="Keller J."/>
        </authorList>
    </citation>
    <scope>NUCLEOTIDE SEQUENCE [LARGE SCALE GENOMIC DNA]</scope>
    <source>
        <strain evidence="2 3">SAG 2145</strain>
    </source>
</reference>
<protein>
    <submittedName>
        <fullName evidence="2">Uncharacterized protein</fullName>
    </submittedName>
</protein>
<evidence type="ECO:0000313" key="2">
    <source>
        <dbReference type="EMBL" id="KAK9822279.1"/>
    </source>
</evidence>
<sequence length="100" mass="10891">MSEMLRGIFPGPISSKHSEPPRVDMAALESNHGIMQKLAAIAFLDDVPTKASDLDGTPYKDTANLEDNLDNNGCVEYKAALEPCFRTAARFGDSCYAEHT</sequence>
<comment type="caution">
    <text evidence="2">The sequence shown here is derived from an EMBL/GenBank/DDBJ whole genome shotgun (WGS) entry which is preliminary data.</text>
</comment>
<feature type="region of interest" description="Disordered" evidence="1">
    <location>
        <begin position="1"/>
        <end position="20"/>
    </location>
</feature>
<keyword evidence="3" id="KW-1185">Reference proteome</keyword>
<accession>A0AAW1QLB8</accession>
<name>A0AAW1QLB8_9CHLO</name>
<evidence type="ECO:0000256" key="1">
    <source>
        <dbReference type="SAM" id="MobiDB-lite"/>
    </source>
</evidence>